<keyword evidence="5" id="KW-0460">Magnesium</keyword>
<dbReference type="GO" id="GO:0016818">
    <property type="term" value="F:hydrolase activity, acting on acid anhydrides, in phosphorus-containing anhydrides"/>
    <property type="evidence" value="ECO:0007669"/>
    <property type="project" value="InterPro"/>
</dbReference>
<comment type="cofactor">
    <cofactor evidence="1">
        <name>Mn(2+)</name>
        <dbReference type="ChEBI" id="CHEBI:29035"/>
    </cofactor>
</comment>
<evidence type="ECO:0000256" key="5">
    <source>
        <dbReference type="ARBA" id="ARBA00022842"/>
    </source>
</evidence>
<dbReference type="RefSeq" id="WP_035592467.1">
    <property type="nucleotide sequence ID" value="NZ_ARYI01000017.1"/>
</dbReference>
<dbReference type="InterPro" id="IPR015797">
    <property type="entry name" value="NUDIX_hydrolase-like_dom_sf"/>
</dbReference>
<dbReference type="Proteomes" id="UP000025061">
    <property type="component" value="Unassembled WGS sequence"/>
</dbReference>
<dbReference type="PANTHER" id="PTHR12318">
    <property type="entry name" value="TESTOSTERONE-REGULATED PROTEIN RP2"/>
    <property type="match status" value="1"/>
</dbReference>
<evidence type="ECO:0000256" key="1">
    <source>
        <dbReference type="ARBA" id="ARBA00001936"/>
    </source>
</evidence>
<dbReference type="SUPFAM" id="SSF55811">
    <property type="entry name" value="Nudix"/>
    <property type="match status" value="1"/>
</dbReference>
<feature type="domain" description="Nudix hydrolase" evidence="7">
    <location>
        <begin position="27"/>
        <end position="215"/>
    </location>
</feature>
<keyword evidence="3" id="KW-0479">Metal-binding</keyword>
<evidence type="ECO:0000256" key="3">
    <source>
        <dbReference type="ARBA" id="ARBA00022723"/>
    </source>
</evidence>
<dbReference type="GO" id="GO:0046872">
    <property type="term" value="F:metal ion binding"/>
    <property type="evidence" value="ECO:0007669"/>
    <property type="project" value="UniProtKB-KW"/>
</dbReference>
<evidence type="ECO:0000256" key="4">
    <source>
        <dbReference type="ARBA" id="ARBA00022801"/>
    </source>
</evidence>
<dbReference type="InterPro" id="IPR039121">
    <property type="entry name" value="NUDT19"/>
</dbReference>
<dbReference type="OrthoDB" id="9805905at2"/>
<evidence type="ECO:0000313" key="9">
    <source>
        <dbReference type="Proteomes" id="UP000025061"/>
    </source>
</evidence>
<evidence type="ECO:0000256" key="6">
    <source>
        <dbReference type="ARBA" id="ARBA00023211"/>
    </source>
</evidence>
<keyword evidence="6" id="KW-0464">Manganese</keyword>
<dbReference type="EMBL" id="ARYI01000017">
    <property type="protein sequence ID" value="KCZ87860.1"/>
    <property type="molecule type" value="Genomic_DNA"/>
</dbReference>
<sequence>MSGMLKSAFDKEEDGDVIIKGKPSLRPKDAATLILVRRDQTQPRVLMGKRAGGSAFMPDKYVFPGGRVDPHDGKAVAWQELRAEVEAKLRLQSRRLPRSMALTAIRELFEETGLIMGRSAEMPDTCPVGWDDFHRMDIAPDLAPLTFIGRAVTPPYRPRRFDARFFMAEAEEALIDERPPVDGAELSDLQWVTLADAMKLDLPSVTRFMLGEIGERLAKPDEDHRPPYLRWTRSGHQTDRL</sequence>
<comment type="caution">
    <text evidence="8">The sequence shown here is derived from an EMBL/GenBank/DDBJ whole genome shotgun (WGS) entry which is preliminary data.</text>
</comment>
<keyword evidence="4 8" id="KW-0378">Hydrolase</keyword>
<comment type="cofactor">
    <cofactor evidence="2">
        <name>Mg(2+)</name>
        <dbReference type="ChEBI" id="CHEBI:18420"/>
    </cofactor>
</comment>
<dbReference type="AlphaFoldDB" id="A0A059FB73"/>
<keyword evidence="9" id="KW-1185">Reference proteome</keyword>
<dbReference type="PATRIC" id="fig|1280951.3.peg.3117"/>
<evidence type="ECO:0000256" key="2">
    <source>
        <dbReference type="ARBA" id="ARBA00001946"/>
    </source>
</evidence>
<evidence type="ECO:0000259" key="7">
    <source>
        <dbReference type="PROSITE" id="PS51462"/>
    </source>
</evidence>
<dbReference type="CDD" id="cd18870">
    <property type="entry name" value="NUDIX_AcylCoAdiphos_Nudt19"/>
    <property type="match status" value="1"/>
</dbReference>
<dbReference type="InterPro" id="IPR000086">
    <property type="entry name" value="NUDIX_hydrolase_dom"/>
</dbReference>
<dbReference type="PANTHER" id="PTHR12318:SF0">
    <property type="entry name" value="ACYL-COENZYME A DIPHOSPHATASE NUDT19"/>
    <property type="match status" value="1"/>
</dbReference>
<evidence type="ECO:0000313" key="8">
    <source>
        <dbReference type="EMBL" id="KCZ87860.1"/>
    </source>
</evidence>
<dbReference type="Gene3D" id="3.90.79.10">
    <property type="entry name" value="Nucleoside Triphosphate Pyrophosphohydrolase"/>
    <property type="match status" value="1"/>
</dbReference>
<accession>A0A059FB73</accession>
<gene>
    <name evidence="8" type="ORF">HHI_15453</name>
</gene>
<reference evidence="8 9" key="1">
    <citation type="submission" date="2013-04" db="EMBL/GenBank/DDBJ databases">
        <title>Hyphomonas hirschiana VP5 Genome Sequencing.</title>
        <authorList>
            <person name="Lai Q."/>
            <person name="Shao Z."/>
        </authorList>
    </citation>
    <scope>NUCLEOTIDE SEQUENCE [LARGE SCALE GENOMIC DNA]</scope>
    <source>
        <strain evidence="8 9">VP5</strain>
    </source>
</reference>
<dbReference type="PROSITE" id="PS51462">
    <property type="entry name" value="NUDIX"/>
    <property type="match status" value="1"/>
</dbReference>
<name>A0A059FB73_9PROT</name>
<protein>
    <submittedName>
        <fullName evidence="8">NUDIX family hydrolase</fullName>
    </submittedName>
</protein>
<proteinExistence type="predicted"/>
<organism evidence="8 9">
    <name type="scientific">Hyphomonas hirschiana VP5</name>
    <dbReference type="NCBI Taxonomy" id="1280951"/>
    <lineage>
        <taxon>Bacteria</taxon>
        <taxon>Pseudomonadati</taxon>
        <taxon>Pseudomonadota</taxon>
        <taxon>Alphaproteobacteria</taxon>
        <taxon>Hyphomonadales</taxon>
        <taxon>Hyphomonadaceae</taxon>
        <taxon>Hyphomonas</taxon>
    </lineage>
</organism>